<keyword evidence="1" id="KW-0732">Signal</keyword>
<feature type="chain" id="PRO_5041405797" description="Secreted protein" evidence="1">
    <location>
        <begin position="18"/>
        <end position="78"/>
    </location>
</feature>
<sequence length="78" mass="8549">MIRLLSPLFSIFVLSRALPFGVQVGQTARRGLSLGRREKDRRLSCSWPLFILAASPAMSEGYKSAISLATVLRDGSQP</sequence>
<reference evidence="2" key="1">
    <citation type="submission" date="2023-06" db="EMBL/GenBank/DDBJ databases">
        <title>Genome-scale phylogeny and comparative genomics of the fungal order Sordariales.</title>
        <authorList>
            <consortium name="Lawrence Berkeley National Laboratory"/>
            <person name="Hensen N."/>
            <person name="Bonometti L."/>
            <person name="Westerberg I."/>
            <person name="Brannstrom I.O."/>
            <person name="Guillou S."/>
            <person name="Cros-Aarteil S."/>
            <person name="Calhoun S."/>
            <person name="Haridas S."/>
            <person name="Kuo A."/>
            <person name="Mondo S."/>
            <person name="Pangilinan J."/>
            <person name="Riley R."/>
            <person name="LaButti K."/>
            <person name="Andreopoulos B."/>
            <person name="Lipzen A."/>
            <person name="Chen C."/>
            <person name="Yanf M."/>
            <person name="Daum C."/>
            <person name="Ng V."/>
            <person name="Clum A."/>
            <person name="Steindorff A."/>
            <person name="Ohm R."/>
            <person name="Martin F."/>
            <person name="Silar P."/>
            <person name="Natvig D."/>
            <person name="Lalanne C."/>
            <person name="Gautier V."/>
            <person name="Ament-velasquez S.L."/>
            <person name="Kruys A."/>
            <person name="Hutchinson M.I."/>
            <person name="Powell A.J."/>
            <person name="Barry K."/>
            <person name="Miller A.N."/>
            <person name="Grigoriev I.V."/>
            <person name="Debuchy R."/>
            <person name="Gladieux P."/>
            <person name="Thoren M.H."/>
            <person name="Johannesson H."/>
        </authorList>
    </citation>
    <scope>NUCLEOTIDE SEQUENCE</scope>
    <source>
        <strain evidence="2">SMH2392-1A</strain>
    </source>
</reference>
<gene>
    <name evidence="2" type="ORF">B0T26DRAFT_697857</name>
</gene>
<name>A0AA40B6F1_9PEZI</name>
<dbReference type="RefSeq" id="XP_060301264.1">
    <property type="nucleotide sequence ID" value="XM_060441412.1"/>
</dbReference>
<keyword evidence="3" id="KW-1185">Reference proteome</keyword>
<dbReference type="EMBL" id="JAUIRO010000002">
    <property type="protein sequence ID" value="KAK0728409.1"/>
    <property type="molecule type" value="Genomic_DNA"/>
</dbReference>
<evidence type="ECO:0000313" key="3">
    <source>
        <dbReference type="Proteomes" id="UP001172101"/>
    </source>
</evidence>
<organism evidence="2 3">
    <name type="scientific">Lasiosphaeria miniovina</name>
    <dbReference type="NCBI Taxonomy" id="1954250"/>
    <lineage>
        <taxon>Eukaryota</taxon>
        <taxon>Fungi</taxon>
        <taxon>Dikarya</taxon>
        <taxon>Ascomycota</taxon>
        <taxon>Pezizomycotina</taxon>
        <taxon>Sordariomycetes</taxon>
        <taxon>Sordariomycetidae</taxon>
        <taxon>Sordariales</taxon>
        <taxon>Lasiosphaeriaceae</taxon>
        <taxon>Lasiosphaeria</taxon>
    </lineage>
</organism>
<protein>
    <recommendedName>
        <fullName evidence="4">Secreted protein</fullName>
    </recommendedName>
</protein>
<feature type="signal peptide" evidence="1">
    <location>
        <begin position="1"/>
        <end position="17"/>
    </location>
</feature>
<proteinExistence type="predicted"/>
<evidence type="ECO:0000256" key="1">
    <source>
        <dbReference type="SAM" id="SignalP"/>
    </source>
</evidence>
<dbReference type="AlphaFoldDB" id="A0AA40B6F1"/>
<dbReference type="Proteomes" id="UP001172101">
    <property type="component" value="Unassembled WGS sequence"/>
</dbReference>
<evidence type="ECO:0000313" key="2">
    <source>
        <dbReference type="EMBL" id="KAK0728409.1"/>
    </source>
</evidence>
<comment type="caution">
    <text evidence="2">The sequence shown here is derived from an EMBL/GenBank/DDBJ whole genome shotgun (WGS) entry which is preliminary data.</text>
</comment>
<dbReference type="GeneID" id="85324682"/>
<accession>A0AA40B6F1</accession>
<evidence type="ECO:0008006" key="4">
    <source>
        <dbReference type="Google" id="ProtNLM"/>
    </source>
</evidence>